<dbReference type="SUPFAM" id="SSF53098">
    <property type="entry name" value="Ribonuclease H-like"/>
    <property type="match status" value="1"/>
</dbReference>
<feature type="domain" description="Integrase catalytic" evidence="1">
    <location>
        <begin position="159"/>
        <end position="346"/>
    </location>
</feature>
<dbReference type="PANTHER" id="PTHR47331:SF1">
    <property type="entry name" value="GAG-LIKE PROTEIN"/>
    <property type="match status" value="1"/>
</dbReference>
<evidence type="ECO:0000313" key="3">
    <source>
        <dbReference type="Proteomes" id="UP000225706"/>
    </source>
</evidence>
<proteinExistence type="predicted"/>
<dbReference type="GO" id="GO:0003676">
    <property type="term" value="F:nucleic acid binding"/>
    <property type="evidence" value="ECO:0007669"/>
    <property type="project" value="InterPro"/>
</dbReference>
<keyword evidence="3" id="KW-1185">Reference proteome</keyword>
<dbReference type="InterPro" id="IPR001584">
    <property type="entry name" value="Integrase_cat-core"/>
</dbReference>
<dbReference type="InterPro" id="IPR036397">
    <property type="entry name" value="RNaseH_sf"/>
</dbReference>
<dbReference type="GO" id="GO:0015074">
    <property type="term" value="P:DNA integration"/>
    <property type="evidence" value="ECO:0007669"/>
    <property type="project" value="InterPro"/>
</dbReference>
<organism evidence="2 3">
    <name type="scientific">Stylophora pistillata</name>
    <name type="common">Smooth cauliflower coral</name>
    <dbReference type="NCBI Taxonomy" id="50429"/>
    <lineage>
        <taxon>Eukaryota</taxon>
        <taxon>Metazoa</taxon>
        <taxon>Cnidaria</taxon>
        <taxon>Anthozoa</taxon>
        <taxon>Hexacorallia</taxon>
        <taxon>Scleractinia</taxon>
        <taxon>Astrocoeniina</taxon>
        <taxon>Pocilloporidae</taxon>
        <taxon>Stylophora</taxon>
    </lineage>
</organism>
<dbReference type="InterPro" id="IPR012337">
    <property type="entry name" value="RNaseH-like_sf"/>
</dbReference>
<evidence type="ECO:0000259" key="1">
    <source>
        <dbReference type="PROSITE" id="PS50994"/>
    </source>
</evidence>
<name>A0A2B4SZS0_STYPI</name>
<protein>
    <recommendedName>
        <fullName evidence="1">Integrase catalytic domain-containing protein</fullName>
    </recommendedName>
</protein>
<dbReference type="Proteomes" id="UP000225706">
    <property type="component" value="Unassembled WGS sequence"/>
</dbReference>
<dbReference type="STRING" id="50429.A0A2B4SZS0"/>
<dbReference type="PROSITE" id="PS50994">
    <property type="entry name" value="INTEGRASE"/>
    <property type="match status" value="1"/>
</dbReference>
<sequence length="416" mass="47596">MNPSPERQTMCLSAADLEGAPLALCKQAQIESFKDDYEDLQAYRALSSNSPLLPPQPVLVDGIIRVGGRLTKAPVPFEAKHQALISPVHPLSRLLVQDIHERHFHVGREHTLALVRQQFWILRGRSFIRRIINGCLLCKRRRAKPTVAVMASLPRERLALSEPPFTNTDVHYFGPVSVKRGRVTEKRWECIFTCLTTRAVHLELAGDLSTDSFIMTLRRFRGRRGNPKTIRSDNGTNFVGANRELGEALKSLSQGRITGELAREGITWYFNPPTSPHMGGIFESMVKQVKRAMKTVINDQVLPEKTLHTVLVETEAIVNSRPLTPVSDDPNDFEALTPNNFLIGRASPNSPPGRFEEREINSRKRWRMVQALADMIWRSRHSTPCRERQIHGYSYIFAYQIFRQRFQMKVDERRWV</sequence>
<dbReference type="AlphaFoldDB" id="A0A2B4SZS0"/>
<gene>
    <name evidence="2" type="ORF">AWC38_SpisGene505</name>
</gene>
<dbReference type="Gene3D" id="1.10.340.70">
    <property type="match status" value="1"/>
</dbReference>
<dbReference type="InterPro" id="IPR041588">
    <property type="entry name" value="Integrase_H2C2"/>
</dbReference>
<dbReference type="OrthoDB" id="5952871at2759"/>
<reference evidence="3" key="1">
    <citation type="journal article" date="2017" name="bioRxiv">
        <title>Comparative analysis of the genomes of Stylophora pistillata and Acropora digitifera provides evidence for extensive differences between species of corals.</title>
        <authorList>
            <person name="Voolstra C.R."/>
            <person name="Li Y."/>
            <person name="Liew Y.J."/>
            <person name="Baumgarten S."/>
            <person name="Zoccola D."/>
            <person name="Flot J.-F."/>
            <person name="Tambutte S."/>
            <person name="Allemand D."/>
            <person name="Aranda M."/>
        </authorList>
    </citation>
    <scope>NUCLEOTIDE SEQUENCE [LARGE SCALE GENOMIC DNA]</scope>
</reference>
<accession>A0A2B4SZS0</accession>
<evidence type="ECO:0000313" key="2">
    <source>
        <dbReference type="EMBL" id="PFX34669.1"/>
    </source>
</evidence>
<dbReference type="EMBL" id="LSMT01000003">
    <property type="protein sequence ID" value="PFX34669.1"/>
    <property type="molecule type" value="Genomic_DNA"/>
</dbReference>
<dbReference type="PANTHER" id="PTHR47331">
    <property type="entry name" value="PHD-TYPE DOMAIN-CONTAINING PROTEIN"/>
    <property type="match status" value="1"/>
</dbReference>
<dbReference type="Gene3D" id="3.30.420.10">
    <property type="entry name" value="Ribonuclease H-like superfamily/Ribonuclease H"/>
    <property type="match status" value="1"/>
</dbReference>
<comment type="caution">
    <text evidence="2">The sequence shown here is derived from an EMBL/GenBank/DDBJ whole genome shotgun (WGS) entry which is preliminary data.</text>
</comment>
<dbReference type="Pfam" id="PF17921">
    <property type="entry name" value="Integrase_H2C2"/>
    <property type="match status" value="1"/>
</dbReference>